<dbReference type="EMBL" id="CP011043">
    <property type="protein sequence ID" value="AJW79523.1"/>
    <property type="molecule type" value="Genomic_DNA"/>
</dbReference>
<dbReference type="HOGENOM" id="CLU_2012498_0_0_11"/>
<gene>
    <name evidence="3" type="ORF">DZF93_04110</name>
    <name evidence="2" type="ORF">VO01_10580</name>
</gene>
<keyword evidence="1" id="KW-0472">Membrane</keyword>
<accession>A0A0D5CIN6</accession>
<dbReference type="RefSeq" id="WP_045528838.1">
    <property type="nucleotide sequence ID" value="NZ_CP011043.1"/>
</dbReference>
<dbReference type="PATRIC" id="fig|33014.5.peg.2190"/>
<proteinExistence type="predicted"/>
<reference evidence="3 5" key="2">
    <citation type="submission" date="2018-08" db="EMBL/GenBank/DDBJ databases">
        <title>Genome Sequence of Clavibacter michiganensis Subspecies type strains, and the Atypical Peach-Colored Strains Isolated from Tomato.</title>
        <authorList>
            <person name="Osdaghi E."/>
            <person name="Portier P."/>
            <person name="Briand M."/>
            <person name="Jacques M.-A."/>
        </authorList>
    </citation>
    <scope>NUCLEOTIDE SEQUENCE [LARGE SCALE GENOMIC DNA]</scope>
    <source>
        <strain evidence="3 5">CFBP 6488</strain>
    </source>
</reference>
<protein>
    <submittedName>
        <fullName evidence="2">Uncharacterized protein</fullName>
    </submittedName>
</protein>
<dbReference type="AlphaFoldDB" id="A0A0D5CIN6"/>
<reference evidence="2 4" key="1">
    <citation type="journal article" date="2015" name="Genome Announc.">
        <title>Complete Genome Sequence of Clavibacter michiganensis subsp. insidiosus R1-1 Using PacBio Single-Molecule Real-Time Technology.</title>
        <authorList>
            <person name="Lu Y."/>
            <person name="Samac D.A."/>
            <person name="Glazebrook J."/>
            <person name="Ishimaru C.A."/>
        </authorList>
    </citation>
    <scope>NUCLEOTIDE SEQUENCE [LARGE SCALE GENOMIC DNA]</scope>
    <source>
        <strain evidence="2 4">R1-1</strain>
    </source>
</reference>
<evidence type="ECO:0000256" key="1">
    <source>
        <dbReference type="SAM" id="Phobius"/>
    </source>
</evidence>
<dbReference type="KEGG" id="cmh:VO01_10580"/>
<dbReference type="Proteomes" id="UP000032604">
    <property type="component" value="Chromosome"/>
</dbReference>
<dbReference type="Proteomes" id="UP000266634">
    <property type="component" value="Unassembled WGS sequence"/>
</dbReference>
<feature type="transmembrane region" description="Helical" evidence="1">
    <location>
        <begin position="26"/>
        <end position="46"/>
    </location>
</feature>
<evidence type="ECO:0000313" key="5">
    <source>
        <dbReference type="Proteomes" id="UP000266634"/>
    </source>
</evidence>
<name>A0A0D5CIN6_9MICO</name>
<keyword evidence="1" id="KW-1133">Transmembrane helix</keyword>
<evidence type="ECO:0000313" key="4">
    <source>
        <dbReference type="Proteomes" id="UP000032604"/>
    </source>
</evidence>
<sequence length="124" mass="13743">MDEDEHRELAGYEPHRPRSLRSKRTLLVMRVVVVVGIVSLLLPGVVTVVRVGASTADMACADFVAYERPDSPSYEVRFQLFGPGVVGYECYTKYAFGGDEHITSLGLIPSGRVAREVVERNSRD</sequence>
<organism evidence="2 4">
    <name type="scientific">Clavibacter michiganensis subsp. insidiosus</name>
    <dbReference type="NCBI Taxonomy" id="33014"/>
    <lineage>
        <taxon>Bacteria</taxon>
        <taxon>Bacillati</taxon>
        <taxon>Actinomycetota</taxon>
        <taxon>Actinomycetes</taxon>
        <taxon>Micrococcales</taxon>
        <taxon>Microbacteriaceae</taxon>
        <taxon>Clavibacter</taxon>
    </lineage>
</organism>
<evidence type="ECO:0000313" key="2">
    <source>
        <dbReference type="EMBL" id="AJW79523.1"/>
    </source>
</evidence>
<dbReference type="EMBL" id="QWEA01000091">
    <property type="protein sequence ID" value="RIJ44100.1"/>
    <property type="molecule type" value="Genomic_DNA"/>
</dbReference>
<keyword evidence="1" id="KW-0812">Transmembrane</keyword>
<dbReference type="OrthoDB" id="5122659at2"/>
<evidence type="ECO:0000313" key="3">
    <source>
        <dbReference type="EMBL" id="RIJ44100.1"/>
    </source>
</evidence>